<proteinExistence type="predicted"/>
<dbReference type="PROSITE" id="PS51257">
    <property type="entry name" value="PROKAR_LIPOPROTEIN"/>
    <property type="match status" value="1"/>
</dbReference>
<evidence type="ECO:0000256" key="1">
    <source>
        <dbReference type="ARBA" id="ARBA00093634"/>
    </source>
</evidence>
<sequence>MFKSDDTVLRKTKFESGGVSVGHAISSCSAHWRTQSMRNQLREMDMTVRQELDDLVVNYSDTLDKITEVRQRMHSTLQQGFYHLSKARISMGKEQVGTLQFDNRGMKALAYVKMSEDEDEKVCSFLLEHRQLSQVSKAKLVKSYSSSVDVRDPPVLKDKDVDSGQPPINPLQWFGVLVSPNLKQCQLNFINVVQDCSHLASLQKKVLFIRHKYISLLQMMQQDGSSST</sequence>
<keyword evidence="2" id="KW-1185">Reference proteome</keyword>
<dbReference type="InterPro" id="IPR040357">
    <property type="entry name" value="Vma22/CCDC115"/>
</dbReference>
<name>A0A8B7ZSA9_ACAPL</name>
<dbReference type="GO" id="GO:0051082">
    <property type="term" value="F:unfolded protein binding"/>
    <property type="evidence" value="ECO:0007669"/>
    <property type="project" value="TreeGrafter"/>
</dbReference>
<dbReference type="Proteomes" id="UP000694845">
    <property type="component" value="Unplaced"/>
</dbReference>
<dbReference type="Gene3D" id="1.10.287.3240">
    <property type="match status" value="1"/>
</dbReference>
<accession>A0A8B7ZSA9</accession>
<dbReference type="RefSeq" id="XP_022107942.1">
    <property type="nucleotide sequence ID" value="XM_022252250.1"/>
</dbReference>
<dbReference type="OrthoDB" id="10051475at2759"/>
<dbReference type="PANTHER" id="PTHR31996:SF2">
    <property type="entry name" value="COILED-COIL DOMAIN-CONTAINING PROTEIN 115"/>
    <property type="match status" value="1"/>
</dbReference>
<reference evidence="3" key="1">
    <citation type="submission" date="2025-08" db="UniProtKB">
        <authorList>
            <consortium name="RefSeq"/>
        </authorList>
    </citation>
    <scope>IDENTIFICATION</scope>
</reference>
<gene>
    <name evidence="3" type="primary">LOC110988582</name>
</gene>
<evidence type="ECO:0000313" key="2">
    <source>
        <dbReference type="Proteomes" id="UP000694845"/>
    </source>
</evidence>
<dbReference type="GeneID" id="110988582"/>
<dbReference type="AlphaFoldDB" id="A0A8B7ZSA9"/>
<protein>
    <recommendedName>
        <fullName evidence="1">Vacuolar ATPase assembly protein VMA22</fullName>
    </recommendedName>
</protein>
<organism evidence="2 3">
    <name type="scientific">Acanthaster planci</name>
    <name type="common">Crown-of-thorns starfish</name>
    <dbReference type="NCBI Taxonomy" id="133434"/>
    <lineage>
        <taxon>Eukaryota</taxon>
        <taxon>Metazoa</taxon>
        <taxon>Echinodermata</taxon>
        <taxon>Eleutherozoa</taxon>
        <taxon>Asterozoa</taxon>
        <taxon>Asteroidea</taxon>
        <taxon>Valvatacea</taxon>
        <taxon>Valvatida</taxon>
        <taxon>Acanthasteridae</taxon>
        <taxon>Acanthaster</taxon>
    </lineage>
</organism>
<dbReference type="PANTHER" id="PTHR31996">
    <property type="entry name" value="COILED-COIL DOMAIN-CONTAINING PROTEIN 115"/>
    <property type="match status" value="1"/>
</dbReference>
<evidence type="ECO:0000313" key="3">
    <source>
        <dbReference type="RefSeq" id="XP_022107942.1"/>
    </source>
</evidence>
<dbReference type="Pfam" id="PF21730">
    <property type="entry name" value="Vma22_CCDC115"/>
    <property type="match status" value="1"/>
</dbReference>
<dbReference type="KEGG" id="aplc:110988582"/>
<dbReference type="GO" id="GO:0070072">
    <property type="term" value="P:vacuolar proton-transporting V-type ATPase complex assembly"/>
    <property type="evidence" value="ECO:0007669"/>
    <property type="project" value="InterPro"/>
</dbReference>